<keyword evidence="1" id="KW-1133">Transmembrane helix</keyword>
<feature type="transmembrane region" description="Helical" evidence="1">
    <location>
        <begin position="24"/>
        <end position="44"/>
    </location>
</feature>
<keyword evidence="3" id="KW-1185">Reference proteome</keyword>
<keyword evidence="1" id="KW-0812">Transmembrane</keyword>
<feature type="transmembrane region" description="Helical" evidence="1">
    <location>
        <begin position="56"/>
        <end position="77"/>
    </location>
</feature>
<proteinExistence type="predicted"/>
<feature type="transmembrane region" description="Helical" evidence="1">
    <location>
        <begin position="237"/>
        <end position="256"/>
    </location>
</feature>
<accession>A0A315Z987</accession>
<dbReference type="Proteomes" id="UP000245535">
    <property type="component" value="Unassembled WGS sequence"/>
</dbReference>
<reference evidence="2 3" key="1">
    <citation type="submission" date="2018-03" db="EMBL/GenBank/DDBJ databases">
        <title>Genomic Encyclopedia of Archaeal and Bacterial Type Strains, Phase II (KMG-II): from individual species to whole genera.</title>
        <authorList>
            <person name="Goeker M."/>
        </authorList>
    </citation>
    <scope>NUCLEOTIDE SEQUENCE [LARGE SCALE GENOMIC DNA]</scope>
    <source>
        <strain evidence="2 3">DSM 28229</strain>
    </source>
</reference>
<dbReference type="RefSeq" id="WP_109618468.1">
    <property type="nucleotide sequence ID" value="NZ_QGDO01000003.1"/>
</dbReference>
<comment type="caution">
    <text evidence="2">The sequence shown here is derived from an EMBL/GenBank/DDBJ whole genome shotgun (WGS) entry which is preliminary data.</text>
</comment>
<feature type="transmembrane region" description="Helical" evidence="1">
    <location>
        <begin position="103"/>
        <end position="124"/>
    </location>
</feature>
<feature type="transmembrane region" description="Helical" evidence="1">
    <location>
        <begin position="159"/>
        <end position="179"/>
    </location>
</feature>
<evidence type="ECO:0000313" key="3">
    <source>
        <dbReference type="Proteomes" id="UP000245535"/>
    </source>
</evidence>
<dbReference type="AlphaFoldDB" id="A0A315Z987"/>
<gene>
    <name evidence="2" type="ORF">BC781_103210</name>
</gene>
<dbReference type="OrthoDB" id="1523880at2"/>
<organism evidence="2 3">
    <name type="scientific">Sediminitomix flava</name>
    <dbReference type="NCBI Taxonomy" id="379075"/>
    <lineage>
        <taxon>Bacteria</taxon>
        <taxon>Pseudomonadati</taxon>
        <taxon>Bacteroidota</taxon>
        <taxon>Cytophagia</taxon>
        <taxon>Cytophagales</taxon>
        <taxon>Flammeovirgaceae</taxon>
        <taxon>Sediminitomix</taxon>
    </lineage>
</organism>
<evidence type="ECO:0000256" key="1">
    <source>
        <dbReference type="SAM" id="Phobius"/>
    </source>
</evidence>
<protein>
    <submittedName>
        <fullName evidence="2">Uncharacterized protein</fullName>
    </submittedName>
</protein>
<keyword evidence="1" id="KW-0472">Membrane</keyword>
<sequence length="261" mass="30253">MNNTFEFKRFRDFSVREFSFNKQFLLMAITAVFFFVIVALFAIRELSVSPLAKNDLVPMFIMSYLVLGVVWINRSFLPFRNREKLINFLTLPASQFEKFLFEYLSKVVFGLVGIPAIILLAYVIEGEVHKLINYDINYSGLSFLNEIFGISAKAPEQRVLIRVFAVGFPWTVLNILFVGNSVFTKFPIVKTTLFMGVYILLHVFIFYQVLEVWDMGRFIGQNPNFILSDKLTAMKLVIGYFLLTNVVLVYCSYLKLQEKVL</sequence>
<dbReference type="EMBL" id="QGDO01000003">
    <property type="protein sequence ID" value="PWJ41960.1"/>
    <property type="molecule type" value="Genomic_DNA"/>
</dbReference>
<feature type="transmembrane region" description="Helical" evidence="1">
    <location>
        <begin position="191"/>
        <end position="210"/>
    </location>
</feature>
<name>A0A315Z987_SEDFL</name>
<evidence type="ECO:0000313" key="2">
    <source>
        <dbReference type="EMBL" id="PWJ41960.1"/>
    </source>
</evidence>